<gene>
    <name evidence="2" type="ORF">KFK09_026236</name>
</gene>
<protein>
    <submittedName>
        <fullName evidence="2">Uncharacterized protein</fullName>
    </submittedName>
</protein>
<reference evidence="2" key="1">
    <citation type="journal article" date="2022" name="Front. Genet.">
        <title>Chromosome-Scale Assembly of the Dendrobium nobile Genome Provides Insights Into the Molecular Mechanism of the Biosynthesis of the Medicinal Active Ingredient of Dendrobium.</title>
        <authorList>
            <person name="Xu Q."/>
            <person name="Niu S.-C."/>
            <person name="Li K.-L."/>
            <person name="Zheng P.-J."/>
            <person name="Zhang X.-J."/>
            <person name="Jia Y."/>
            <person name="Liu Y."/>
            <person name="Niu Y.-X."/>
            <person name="Yu L.-H."/>
            <person name="Chen D.-F."/>
            <person name="Zhang G.-Q."/>
        </authorList>
    </citation>
    <scope>NUCLEOTIDE SEQUENCE</scope>
    <source>
        <tissue evidence="2">Leaf</tissue>
    </source>
</reference>
<keyword evidence="3" id="KW-1185">Reference proteome</keyword>
<proteinExistence type="predicted"/>
<evidence type="ECO:0000313" key="2">
    <source>
        <dbReference type="EMBL" id="KAI0491973.1"/>
    </source>
</evidence>
<dbReference type="AlphaFoldDB" id="A0A8T3A7A5"/>
<comment type="caution">
    <text evidence="2">The sequence shown here is derived from an EMBL/GenBank/DDBJ whole genome shotgun (WGS) entry which is preliminary data.</text>
</comment>
<organism evidence="2 3">
    <name type="scientific">Dendrobium nobile</name>
    <name type="common">Orchid</name>
    <dbReference type="NCBI Taxonomy" id="94219"/>
    <lineage>
        <taxon>Eukaryota</taxon>
        <taxon>Viridiplantae</taxon>
        <taxon>Streptophyta</taxon>
        <taxon>Embryophyta</taxon>
        <taxon>Tracheophyta</taxon>
        <taxon>Spermatophyta</taxon>
        <taxon>Magnoliopsida</taxon>
        <taxon>Liliopsida</taxon>
        <taxon>Asparagales</taxon>
        <taxon>Orchidaceae</taxon>
        <taxon>Epidendroideae</taxon>
        <taxon>Malaxideae</taxon>
        <taxon>Dendrobiinae</taxon>
        <taxon>Dendrobium</taxon>
    </lineage>
</organism>
<accession>A0A8T3A7A5</accession>
<evidence type="ECO:0000256" key="1">
    <source>
        <dbReference type="SAM" id="MobiDB-lite"/>
    </source>
</evidence>
<evidence type="ECO:0000313" key="3">
    <source>
        <dbReference type="Proteomes" id="UP000829196"/>
    </source>
</evidence>
<name>A0A8T3A7A5_DENNO</name>
<dbReference type="Proteomes" id="UP000829196">
    <property type="component" value="Unassembled WGS sequence"/>
</dbReference>
<dbReference type="EMBL" id="JAGYWB010000018">
    <property type="protein sequence ID" value="KAI0491973.1"/>
    <property type="molecule type" value="Genomic_DNA"/>
</dbReference>
<feature type="region of interest" description="Disordered" evidence="1">
    <location>
        <begin position="1"/>
        <end position="31"/>
    </location>
</feature>
<sequence>MNPIHLENNIEPQPNHHRRTSIKPPQSGLPPATVTRLRSLLPLLIADYNPSDPHSLPTTILRTPSPADYGHSNLCHPPTTAHLTFIDH</sequence>